<evidence type="ECO:0000313" key="4">
    <source>
        <dbReference type="EMBL" id="GLQ53271.1"/>
    </source>
</evidence>
<dbReference type="PANTHER" id="PTHR48081">
    <property type="entry name" value="AB HYDROLASE SUPERFAMILY PROTEIN C4A8.06C"/>
    <property type="match status" value="1"/>
</dbReference>
<gene>
    <name evidence="4" type="ORF">GCM10010862_05290</name>
</gene>
<dbReference type="Gene3D" id="3.40.50.1820">
    <property type="entry name" value="alpha/beta hydrolase"/>
    <property type="match status" value="1"/>
</dbReference>
<dbReference type="Proteomes" id="UP001156691">
    <property type="component" value="Unassembled WGS sequence"/>
</dbReference>
<dbReference type="PANTHER" id="PTHR48081:SF6">
    <property type="entry name" value="PEPTIDASE S9 PROLYL OLIGOPEPTIDASE CATALYTIC DOMAIN-CONTAINING PROTEIN"/>
    <property type="match status" value="1"/>
</dbReference>
<reference evidence="5" key="1">
    <citation type="journal article" date="2019" name="Int. J. Syst. Evol. Microbiol.">
        <title>The Global Catalogue of Microorganisms (GCM) 10K type strain sequencing project: providing services to taxonomists for standard genome sequencing and annotation.</title>
        <authorList>
            <consortium name="The Broad Institute Genomics Platform"/>
            <consortium name="The Broad Institute Genome Sequencing Center for Infectious Disease"/>
            <person name="Wu L."/>
            <person name="Ma J."/>
        </authorList>
    </citation>
    <scope>NUCLEOTIDE SEQUENCE [LARGE SCALE GENOMIC DNA]</scope>
    <source>
        <strain evidence="5">NBRC 112416</strain>
    </source>
</reference>
<proteinExistence type="predicted"/>
<dbReference type="SUPFAM" id="SSF53474">
    <property type="entry name" value="alpha/beta-Hydrolases"/>
    <property type="match status" value="1"/>
</dbReference>
<name>A0ABQ5W043_9HYPH</name>
<evidence type="ECO:0000259" key="3">
    <source>
        <dbReference type="Pfam" id="PF01738"/>
    </source>
</evidence>
<feature type="region of interest" description="Disordered" evidence="2">
    <location>
        <begin position="27"/>
        <end position="46"/>
    </location>
</feature>
<feature type="domain" description="Dienelactone hydrolase" evidence="3">
    <location>
        <begin position="176"/>
        <end position="273"/>
    </location>
</feature>
<dbReference type="InterPro" id="IPR050300">
    <property type="entry name" value="GDXG_lipolytic_enzyme"/>
</dbReference>
<organism evidence="4 5">
    <name type="scientific">Devosia nitrariae</name>
    <dbReference type="NCBI Taxonomy" id="2071872"/>
    <lineage>
        <taxon>Bacteria</taxon>
        <taxon>Pseudomonadati</taxon>
        <taxon>Pseudomonadota</taxon>
        <taxon>Alphaproteobacteria</taxon>
        <taxon>Hyphomicrobiales</taxon>
        <taxon>Devosiaceae</taxon>
        <taxon>Devosia</taxon>
    </lineage>
</organism>
<dbReference type="InterPro" id="IPR029058">
    <property type="entry name" value="AB_hydrolase_fold"/>
</dbReference>
<evidence type="ECO:0000313" key="5">
    <source>
        <dbReference type="Proteomes" id="UP001156691"/>
    </source>
</evidence>
<dbReference type="Pfam" id="PF01738">
    <property type="entry name" value="DLH"/>
    <property type="match status" value="1"/>
</dbReference>
<dbReference type="RefSeq" id="WP_284338716.1">
    <property type="nucleotide sequence ID" value="NZ_BSNS01000002.1"/>
</dbReference>
<keyword evidence="1" id="KW-0378">Hydrolase</keyword>
<protein>
    <recommendedName>
        <fullName evidence="3">Dienelactone hydrolase domain-containing protein</fullName>
    </recommendedName>
</protein>
<dbReference type="InterPro" id="IPR002925">
    <property type="entry name" value="Dienelactn_hydro"/>
</dbReference>
<accession>A0ABQ5W043</accession>
<dbReference type="EMBL" id="BSNS01000002">
    <property type="protein sequence ID" value="GLQ53271.1"/>
    <property type="molecule type" value="Genomic_DNA"/>
</dbReference>
<keyword evidence="5" id="KW-1185">Reference proteome</keyword>
<evidence type="ECO:0000256" key="1">
    <source>
        <dbReference type="ARBA" id="ARBA00022801"/>
    </source>
</evidence>
<comment type="caution">
    <text evidence="4">The sequence shown here is derived from an EMBL/GenBank/DDBJ whole genome shotgun (WGS) entry which is preliminary data.</text>
</comment>
<evidence type="ECO:0000256" key="2">
    <source>
        <dbReference type="SAM" id="MobiDB-lite"/>
    </source>
</evidence>
<sequence>MNDNASVITDTVPDADGVFRIWPGQTAPGSEHWDWQERTSPPPWPTPSLRYTRNVVVPTVTLHRPPAGKANGTAMIIAPGGAFHFLMVDHEGHEMARWLNGLGVTALVLKYRLGRTPDDDAGMPAWREGFHRQRAPVTQTDIHPPEAGFTQAIREMGEEDGRQAIRYTRDRATDWGIAPHRIGIAGFSAGGGVAMGAAMQHDVQSRPDFAVGIYPAYRSALSLPDSPPPLFLVASDEDLSVPPMSTSRLYEAWHKAGGPAELHVFGDGPHGFGMTRIGTLSDIWPMLLANWLRARGLLDRAAT</sequence>